<dbReference type="EMBL" id="JBBYHV010000001">
    <property type="protein sequence ID" value="MEL1249627.1"/>
    <property type="molecule type" value="Genomic_DNA"/>
</dbReference>
<protein>
    <submittedName>
        <fullName evidence="8">MFS transporter</fullName>
    </submittedName>
</protein>
<feature type="transmembrane region" description="Helical" evidence="6">
    <location>
        <begin position="145"/>
        <end position="169"/>
    </location>
</feature>
<evidence type="ECO:0000313" key="9">
    <source>
        <dbReference type="Proteomes" id="UP001497045"/>
    </source>
</evidence>
<feature type="transmembrane region" description="Helical" evidence="6">
    <location>
        <begin position="370"/>
        <end position="390"/>
    </location>
</feature>
<dbReference type="PANTHER" id="PTHR43791">
    <property type="entry name" value="PERMEASE-RELATED"/>
    <property type="match status" value="1"/>
</dbReference>
<proteinExistence type="predicted"/>
<dbReference type="InterPro" id="IPR036259">
    <property type="entry name" value="MFS_trans_sf"/>
</dbReference>
<feature type="transmembrane region" description="Helical" evidence="6">
    <location>
        <begin position="86"/>
        <end position="105"/>
    </location>
</feature>
<feature type="transmembrane region" description="Helical" evidence="6">
    <location>
        <begin position="337"/>
        <end position="358"/>
    </location>
</feature>
<dbReference type="InterPro" id="IPR020846">
    <property type="entry name" value="MFS_dom"/>
</dbReference>
<dbReference type="RefSeq" id="WP_341672160.1">
    <property type="nucleotide sequence ID" value="NZ_JBBYHV010000001.1"/>
</dbReference>
<dbReference type="PANTHER" id="PTHR43791:SF36">
    <property type="entry name" value="TRANSPORTER, PUTATIVE (AFU_ORTHOLOGUE AFUA_6G08340)-RELATED"/>
    <property type="match status" value="1"/>
</dbReference>
<keyword evidence="4 6" id="KW-1133">Transmembrane helix</keyword>
<reference evidence="8 9" key="1">
    <citation type="submission" date="2024-04" db="EMBL/GenBank/DDBJ databases">
        <title>Aurantiacibacter sp. DGU6 16S ribosomal RNA gene Genome sequencing and assembly.</title>
        <authorList>
            <person name="Park S."/>
        </authorList>
    </citation>
    <scope>NUCLEOTIDE SEQUENCE [LARGE SCALE GENOMIC DNA]</scope>
    <source>
        <strain evidence="8 9">DGU6</strain>
    </source>
</reference>
<evidence type="ECO:0000256" key="3">
    <source>
        <dbReference type="ARBA" id="ARBA00022692"/>
    </source>
</evidence>
<evidence type="ECO:0000256" key="5">
    <source>
        <dbReference type="ARBA" id="ARBA00023136"/>
    </source>
</evidence>
<dbReference type="Proteomes" id="UP001497045">
    <property type="component" value="Unassembled WGS sequence"/>
</dbReference>
<keyword evidence="5 6" id="KW-0472">Membrane</keyword>
<feature type="transmembrane region" description="Helical" evidence="6">
    <location>
        <begin position="280"/>
        <end position="299"/>
    </location>
</feature>
<feature type="transmembrane region" description="Helical" evidence="6">
    <location>
        <begin position="244"/>
        <end position="268"/>
    </location>
</feature>
<gene>
    <name evidence="8" type="ORF">AAEO60_02970</name>
</gene>
<sequence length="432" mass="46994">MDQPDRETMQQRVWVKLALWLILPIAMLTFVNSIDRVNVSYAGSALSADLGLTRDQFGQGVSMFFIAYLLFQYPHVRLLRAWGIKAWLLVSMLLWGVSGFWMAHIRSLEEFYAARFLLGMAEAGFAPGMTWLISQWAPPSLRARAMAGALVAVPLSMVLGGPLCGWLLGIENTLDMASWRYMFLVIAIPNVILAVVAALYFVDSPDKARWLNDDERRWLAAEFVRQEQTEMPTPAWREIARDPWLWRCCLTWLLVMTGSYALVFWLPQLVRQLAVTDSEFMIGTLSALPMAGLALGLMLNGRHSDGSGERLLHVGIPSALAGVAMMVAAFLEPGWPVLALLTLTGFGVGAAQGVFWAIPGAVRLGGDKVPVGAIALISMFGTAGGIVGPWLTGALVDVTGNFSLAIGVLAALLVVALAVIGFDSSGRAARRT</sequence>
<dbReference type="InterPro" id="IPR011701">
    <property type="entry name" value="MFS"/>
</dbReference>
<evidence type="ECO:0000313" key="8">
    <source>
        <dbReference type="EMBL" id="MEL1249627.1"/>
    </source>
</evidence>
<dbReference type="Pfam" id="PF07690">
    <property type="entry name" value="MFS_1"/>
    <property type="match status" value="1"/>
</dbReference>
<dbReference type="Gene3D" id="1.20.1250.20">
    <property type="entry name" value="MFS general substrate transporter like domains"/>
    <property type="match status" value="2"/>
</dbReference>
<keyword evidence="9" id="KW-1185">Reference proteome</keyword>
<evidence type="ECO:0000256" key="2">
    <source>
        <dbReference type="ARBA" id="ARBA00022448"/>
    </source>
</evidence>
<evidence type="ECO:0000256" key="4">
    <source>
        <dbReference type="ARBA" id="ARBA00022989"/>
    </source>
</evidence>
<dbReference type="CDD" id="cd17319">
    <property type="entry name" value="MFS_ExuT_GudP_like"/>
    <property type="match status" value="1"/>
</dbReference>
<feature type="transmembrane region" description="Helical" evidence="6">
    <location>
        <begin position="311"/>
        <end position="331"/>
    </location>
</feature>
<name>A0ABU9IBU9_9SPHN</name>
<organism evidence="8 9">
    <name type="scientific">Aurantiacibacter gilvus</name>
    <dbReference type="NCBI Taxonomy" id="3139141"/>
    <lineage>
        <taxon>Bacteria</taxon>
        <taxon>Pseudomonadati</taxon>
        <taxon>Pseudomonadota</taxon>
        <taxon>Alphaproteobacteria</taxon>
        <taxon>Sphingomonadales</taxon>
        <taxon>Erythrobacteraceae</taxon>
        <taxon>Aurantiacibacter</taxon>
    </lineage>
</organism>
<evidence type="ECO:0000259" key="7">
    <source>
        <dbReference type="PROSITE" id="PS50850"/>
    </source>
</evidence>
<keyword evidence="3 6" id="KW-0812">Transmembrane</keyword>
<evidence type="ECO:0000256" key="1">
    <source>
        <dbReference type="ARBA" id="ARBA00004141"/>
    </source>
</evidence>
<dbReference type="SUPFAM" id="SSF103473">
    <property type="entry name" value="MFS general substrate transporter"/>
    <property type="match status" value="1"/>
</dbReference>
<dbReference type="PROSITE" id="PS50850">
    <property type="entry name" value="MFS"/>
    <property type="match status" value="1"/>
</dbReference>
<feature type="domain" description="Major facilitator superfamily (MFS) profile" evidence="7">
    <location>
        <begin position="21"/>
        <end position="428"/>
    </location>
</feature>
<comment type="subcellular location">
    <subcellularLocation>
        <location evidence="1">Membrane</location>
        <topology evidence="1">Multi-pass membrane protein</topology>
    </subcellularLocation>
</comment>
<comment type="caution">
    <text evidence="8">The sequence shown here is derived from an EMBL/GenBank/DDBJ whole genome shotgun (WGS) entry which is preliminary data.</text>
</comment>
<keyword evidence="2" id="KW-0813">Transport</keyword>
<feature type="transmembrane region" description="Helical" evidence="6">
    <location>
        <begin position="111"/>
        <end position="133"/>
    </location>
</feature>
<feature type="transmembrane region" description="Helical" evidence="6">
    <location>
        <begin position="181"/>
        <end position="202"/>
    </location>
</feature>
<feature type="transmembrane region" description="Helical" evidence="6">
    <location>
        <begin position="57"/>
        <end position="74"/>
    </location>
</feature>
<feature type="transmembrane region" description="Helical" evidence="6">
    <location>
        <begin position="402"/>
        <end position="422"/>
    </location>
</feature>
<evidence type="ECO:0000256" key="6">
    <source>
        <dbReference type="SAM" id="Phobius"/>
    </source>
</evidence>
<accession>A0ABU9IBU9</accession>